<reference evidence="1" key="2">
    <citation type="submission" date="2020-09" db="EMBL/GenBank/DDBJ databases">
        <authorList>
            <person name="Sun Q."/>
            <person name="Zhou Y."/>
        </authorList>
    </citation>
    <scope>NUCLEOTIDE SEQUENCE</scope>
    <source>
        <strain evidence="1">CGMCC 1.15448</strain>
    </source>
</reference>
<comment type="caution">
    <text evidence="1">The sequence shown here is derived from an EMBL/GenBank/DDBJ whole genome shotgun (WGS) entry which is preliminary data.</text>
</comment>
<dbReference type="AlphaFoldDB" id="A0A8J2U8S0"/>
<evidence type="ECO:0000313" key="2">
    <source>
        <dbReference type="Proteomes" id="UP000607559"/>
    </source>
</evidence>
<evidence type="ECO:0000313" key="1">
    <source>
        <dbReference type="EMBL" id="GGA86851.1"/>
    </source>
</evidence>
<dbReference type="RefSeq" id="WP_188928675.1">
    <property type="nucleotide sequence ID" value="NZ_BMJC01000001.1"/>
</dbReference>
<proteinExistence type="predicted"/>
<dbReference type="Proteomes" id="UP000607559">
    <property type="component" value="Unassembled WGS sequence"/>
</dbReference>
<organism evidence="1 2">
    <name type="scientific">Puia dinghuensis</name>
    <dbReference type="NCBI Taxonomy" id="1792502"/>
    <lineage>
        <taxon>Bacteria</taxon>
        <taxon>Pseudomonadati</taxon>
        <taxon>Bacteroidota</taxon>
        <taxon>Chitinophagia</taxon>
        <taxon>Chitinophagales</taxon>
        <taxon>Chitinophagaceae</taxon>
        <taxon>Puia</taxon>
    </lineage>
</organism>
<accession>A0A8J2U8S0</accession>
<gene>
    <name evidence="1" type="ORF">GCM10011511_07400</name>
</gene>
<sequence>MNNSTKKDGPDTDLRSLLKNQHKKVYSICRLFAHNYKEHQHLFASIIAAASQNIRSRKANSEDKQTMLLRACINMAALHSISLEMEPAADRTIQFKSPDYQRCISQFRETMGSVSDIDKFRLFMEFEKVSPEEMNGLTGIDISKRTAPAKKESETARKNFIPYLKEKLIWS</sequence>
<keyword evidence="2" id="KW-1185">Reference proteome</keyword>
<protein>
    <submittedName>
        <fullName evidence="1">Uncharacterized protein</fullName>
    </submittedName>
</protein>
<name>A0A8J2U8S0_9BACT</name>
<dbReference type="EMBL" id="BMJC01000001">
    <property type="protein sequence ID" value="GGA86851.1"/>
    <property type="molecule type" value="Genomic_DNA"/>
</dbReference>
<reference evidence="1" key="1">
    <citation type="journal article" date="2014" name="Int. J. Syst. Evol. Microbiol.">
        <title>Complete genome sequence of Corynebacterium casei LMG S-19264T (=DSM 44701T), isolated from a smear-ripened cheese.</title>
        <authorList>
            <consortium name="US DOE Joint Genome Institute (JGI-PGF)"/>
            <person name="Walter F."/>
            <person name="Albersmeier A."/>
            <person name="Kalinowski J."/>
            <person name="Ruckert C."/>
        </authorList>
    </citation>
    <scope>NUCLEOTIDE SEQUENCE</scope>
    <source>
        <strain evidence="1">CGMCC 1.15448</strain>
    </source>
</reference>